<evidence type="ECO:0000313" key="3">
    <source>
        <dbReference type="EMBL" id="KAE9065347.1"/>
    </source>
</evidence>
<organism evidence="9 13">
    <name type="scientific">Phytophthora fragariae</name>
    <dbReference type="NCBI Taxonomy" id="53985"/>
    <lineage>
        <taxon>Eukaryota</taxon>
        <taxon>Sar</taxon>
        <taxon>Stramenopiles</taxon>
        <taxon>Oomycota</taxon>
        <taxon>Peronosporomycetes</taxon>
        <taxon>Peronosporales</taxon>
        <taxon>Peronosporaceae</taxon>
        <taxon>Phytophthora</taxon>
    </lineage>
</organism>
<evidence type="ECO:0000313" key="10">
    <source>
        <dbReference type="EMBL" id="KAE9278038.1"/>
    </source>
</evidence>
<accession>A0A6A4BH20</accession>
<gene>
    <name evidence="9" type="ORF">PF001_g28661</name>
    <name evidence="8" type="ORF">PF002_g29415</name>
    <name evidence="6" type="ORF">PF004_g28102</name>
    <name evidence="7" type="ORF">PF005_g27735</name>
    <name evidence="5" type="ORF">PF006_g28777</name>
    <name evidence="3" type="ORF">PF007_g28875</name>
    <name evidence="10" type="ORF">PF008_g28712</name>
    <name evidence="1" type="ORF">PF009_g28312</name>
    <name evidence="4" type="ORF">PF010_g27317</name>
    <name evidence="2" type="ORF">PF011_g26659</name>
</gene>
<evidence type="ECO:0000313" key="15">
    <source>
        <dbReference type="Proteomes" id="UP000440732"/>
    </source>
</evidence>
<keyword evidence="12" id="KW-1185">Reference proteome</keyword>
<reference evidence="11 12" key="1">
    <citation type="submission" date="2018-08" db="EMBL/GenBank/DDBJ databases">
        <title>Genomic investigation of the strawberry pathogen Phytophthora fragariae indicates pathogenicity is determined by transcriptional variation in three key races.</title>
        <authorList>
            <person name="Adams T.M."/>
            <person name="Armitage A.D."/>
            <person name="Sobczyk M.K."/>
            <person name="Bates H.J."/>
            <person name="Dunwell J.M."/>
            <person name="Nellist C.F."/>
            <person name="Harrison R.J."/>
        </authorList>
    </citation>
    <scope>NUCLEOTIDE SEQUENCE [LARGE SCALE GENOMIC DNA]</scope>
    <source>
        <strain evidence="9 13">A4</strain>
        <strain evidence="8 14">BC-1</strain>
        <strain evidence="6 18">BC-23</strain>
        <strain evidence="7 12">NOV-27</strain>
        <strain evidence="5 15">NOV-5</strain>
        <strain evidence="3 16">NOV-71</strain>
        <strain evidence="10 19">NOV-77</strain>
        <strain evidence="1 11">NOV-9</strain>
        <strain evidence="4 20">ONT-3</strain>
        <strain evidence="2 17">SCRP245</strain>
    </source>
</reference>
<evidence type="ECO:0000313" key="11">
    <source>
        <dbReference type="Proteomes" id="UP000429523"/>
    </source>
</evidence>
<dbReference type="Proteomes" id="UP000441208">
    <property type="component" value="Unassembled WGS sequence"/>
</dbReference>
<proteinExistence type="predicted"/>
<dbReference type="AlphaFoldDB" id="A0A6A4BH20"/>
<evidence type="ECO:0000313" key="8">
    <source>
        <dbReference type="EMBL" id="KAE9173019.1"/>
    </source>
</evidence>
<evidence type="ECO:0000313" key="18">
    <source>
        <dbReference type="Proteomes" id="UP000476176"/>
    </source>
</evidence>
<evidence type="ECO:0000313" key="6">
    <source>
        <dbReference type="EMBL" id="KAE9169715.1"/>
    </source>
</evidence>
<evidence type="ECO:0000313" key="14">
    <source>
        <dbReference type="Proteomes" id="UP000440367"/>
    </source>
</evidence>
<evidence type="ECO:0000313" key="1">
    <source>
        <dbReference type="EMBL" id="KAE8921413.1"/>
    </source>
</evidence>
<dbReference type="Proteomes" id="UP000460718">
    <property type="component" value="Unassembled WGS sequence"/>
</dbReference>
<dbReference type="Proteomes" id="UP000486351">
    <property type="component" value="Unassembled WGS sequence"/>
</dbReference>
<dbReference type="OrthoDB" id="10274332at2759"/>
<dbReference type="Proteomes" id="UP000440367">
    <property type="component" value="Unassembled WGS sequence"/>
</dbReference>
<evidence type="ECO:0000313" key="12">
    <source>
        <dbReference type="Proteomes" id="UP000433483"/>
    </source>
</evidence>
<evidence type="ECO:0000313" key="20">
    <source>
        <dbReference type="Proteomes" id="UP000488956"/>
    </source>
</evidence>
<dbReference type="EMBL" id="QXGF01003510">
    <property type="protein sequence ID" value="KAE8921413.1"/>
    <property type="molecule type" value="Genomic_DNA"/>
</dbReference>
<evidence type="ECO:0000313" key="2">
    <source>
        <dbReference type="EMBL" id="KAE8969809.1"/>
    </source>
</evidence>
<dbReference type="EMBL" id="QXFX01003641">
    <property type="protein sequence ID" value="KAE9067811.1"/>
    <property type="molecule type" value="Genomic_DNA"/>
</dbReference>
<dbReference type="EMBL" id="QXFW01003600">
    <property type="protein sequence ID" value="KAE8969809.1"/>
    <property type="molecule type" value="Genomic_DNA"/>
</dbReference>
<dbReference type="EMBL" id="QXFY01004356">
    <property type="protein sequence ID" value="KAE9278038.1"/>
    <property type="molecule type" value="Genomic_DNA"/>
</dbReference>
<dbReference type="Proteomes" id="UP000440732">
    <property type="component" value="Unassembled WGS sequence"/>
</dbReference>
<protein>
    <submittedName>
        <fullName evidence="9">Uncharacterized protein</fullName>
    </submittedName>
</protein>
<evidence type="ECO:0000313" key="4">
    <source>
        <dbReference type="EMBL" id="KAE9067811.1"/>
    </source>
</evidence>
<dbReference type="EMBL" id="QXGE01004392">
    <property type="protein sequence ID" value="KAE9270785.1"/>
    <property type="molecule type" value="Genomic_DNA"/>
</dbReference>
<dbReference type="EMBL" id="QXGD01004013">
    <property type="protein sequence ID" value="KAE9173019.1"/>
    <property type="molecule type" value="Genomic_DNA"/>
</dbReference>
<dbReference type="Proteomes" id="UP000488956">
    <property type="component" value="Unassembled WGS sequence"/>
</dbReference>
<evidence type="ECO:0000313" key="13">
    <source>
        <dbReference type="Proteomes" id="UP000437068"/>
    </source>
</evidence>
<evidence type="ECO:0000313" key="19">
    <source>
        <dbReference type="Proteomes" id="UP000486351"/>
    </source>
</evidence>
<dbReference type="EMBL" id="QXGC01004372">
    <property type="protein sequence ID" value="KAE9169715.1"/>
    <property type="molecule type" value="Genomic_DNA"/>
</dbReference>
<evidence type="ECO:0000313" key="17">
    <source>
        <dbReference type="Proteomes" id="UP000460718"/>
    </source>
</evidence>
<evidence type="ECO:0000313" key="7">
    <source>
        <dbReference type="EMBL" id="KAE9169990.1"/>
    </source>
</evidence>
<dbReference type="Proteomes" id="UP000429523">
    <property type="component" value="Unassembled WGS sequence"/>
</dbReference>
<sequence length="68" mass="7302">MIALQESRLIRSASCRAACLSWTACMSTPRALAGFEALLLRFCPLAPTPSLSLCPKAGRVPWLKSPSP</sequence>
<dbReference type="EMBL" id="QXGB01003587">
    <property type="protein sequence ID" value="KAE9169990.1"/>
    <property type="molecule type" value="Genomic_DNA"/>
</dbReference>
<dbReference type="Proteomes" id="UP000433483">
    <property type="component" value="Unassembled WGS sequence"/>
</dbReference>
<dbReference type="Proteomes" id="UP000437068">
    <property type="component" value="Unassembled WGS sequence"/>
</dbReference>
<comment type="caution">
    <text evidence="9">The sequence shown here is derived from an EMBL/GenBank/DDBJ whole genome shotgun (WGS) entry which is preliminary data.</text>
</comment>
<name>A0A6A4BH20_9STRA</name>
<evidence type="ECO:0000313" key="5">
    <source>
        <dbReference type="EMBL" id="KAE9073270.1"/>
    </source>
</evidence>
<evidence type="ECO:0000313" key="9">
    <source>
        <dbReference type="EMBL" id="KAE9270785.1"/>
    </source>
</evidence>
<dbReference type="EMBL" id="QXGA01004461">
    <property type="protein sequence ID" value="KAE9073270.1"/>
    <property type="molecule type" value="Genomic_DNA"/>
</dbReference>
<evidence type="ECO:0000313" key="16">
    <source>
        <dbReference type="Proteomes" id="UP000441208"/>
    </source>
</evidence>
<dbReference type="EMBL" id="QXFZ01004183">
    <property type="protein sequence ID" value="KAE9065347.1"/>
    <property type="molecule type" value="Genomic_DNA"/>
</dbReference>
<dbReference type="Proteomes" id="UP000476176">
    <property type="component" value="Unassembled WGS sequence"/>
</dbReference>